<dbReference type="OrthoDB" id="9800065at2"/>
<dbReference type="PANTHER" id="PTHR43046:SF14">
    <property type="entry name" value="MUTT_NUDIX FAMILY PROTEIN"/>
    <property type="match status" value="1"/>
</dbReference>
<evidence type="ECO:0000313" key="5">
    <source>
        <dbReference type="Proteomes" id="UP000273675"/>
    </source>
</evidence>
<comment type="cofactor">
    <cofactor evidence="1">
        <name>Mg(2+)</name>
        <dbReference type="ChEBI" id="CHEBI:18420"/>
    </cofactor>
</comment>
<dbReference type="InterPro" id="IPR020476">
    <property type="entry name" value="Nudix_hydrolase"/>
</dbReference>
<dbReference type="GO" id="GO:0016787">
    <property type="term" value="F:hydrolase activity"/>
    <property type="evidence" value="ECO:0007669"/>
    <property type="project" value="UniProtKB-KW"/>
</dbReference>
<dbReference type="InterPro" id="IPR000086">
    <property type="entry name" value="NUDIX_hydrolase_dom"/>
</dbReference>
<reference evidence="4 5" key="1">
    <citation type="submission" date="2018-10" db="EMBL/GenBank/DDBJ databases">
        <title>Genomic Encyclopedia of Type Strains, Phase IV (KMG-IV): sequencing the most valuable type-strain genomes for metagenomic binning, comparative biology and taxonomic classification.</title>
        <authorList>
            <person name="Goeker M."/>
        </authorList>
    </citation>
    <scope>NUCLEOTIDE SEQUENCE [LARGE SCALE GENOMIC DNA]</scope>
    <source>
        <strain evidence="4 5">DSM 4734</strain>
    </source>
</reference>
<dbReference type="Pfam" id="PF00293">
    <property type="entry name" value="NUDIX"/>
    <property type="match status" value="1"/>
</dbReference>
<dbReference type="AlphaFoldDB" id="A0A495DNB1"/>
<sequence length="156" mass="17384">MNWRQSVEPLVRPLLQAFWRLSRGTTLGVRGIVIRADGHIVLVRHTYVGGWHLPGGGVEKGETVRDALAHELRDEAGVDISGETPVQGVHANHRRFRGDHVVVCVVRDWQPCERGAAGEIEAVDWFDPEHLPDGTTDATRARITEFLGRSPVSDLW</sequence>
<dbReference type="PROSITE" id="PS51462">
    <property type="entry name" value="NUDIX"/>
    <property type="match status" value="1"/>
</dbReference>
<evidence type="ECO:0000313" key="4">
    <source>
        <dbReference type="EMBL" id="RKR04150.1"/>
    </source>
</evidence>
<feature type="domain" description="Nudix hydrolase" evidence="3">
    <location>
        <begin position="24"/>
        <end position="149"/>
    </location>
</feature>
<evidence type="ECO:0000256" key="2">
    <source>
        <dbReference type="ARBA" id="ARBA00022801"/>
    </source>
</evidence>
<accession>A0A495DNB1</accession>
<protein>
    <submittedName>
        <fullName evidence="4">ADP-ribose pyrophosphatase YjhB (NUDIX family)</fullName>
    </submittedName>
</protein>
<dbReference type="PRINTS" id="PR00502">
    <property type="entry name" value="NUDIXFAMILY"/>
</dbReference>
<name>A0A495DNB1_9PROT</name>
<evidence type="ECO:0000259" key="3">
    <source>
        <dbReference type="PROSITE" id="PS51462"/>
    </source>
</evidence>
<dbReference type="Gene3D" id="3.90.79.10">
    <property type="entry name" value="Nucleoside Triphosphate Pyrophosphohydrolase"/>
    <property type="match status" value="1"/>
</dbReference>
<dbReference type="Proteomes" id="UP000273675">
    <property type="component" value="Unassembled WGS sequence"/>
</dbReference>
<dbReference type="RefSeq" id="WP_121209953.1">
    <property type="nucleotide sequence ID" value="NZ_RBIM01000001.1"/>
</dbReference>
<dbReference type="InterPro" id="IPR015797">
    <property type="entry name" value="NUDIX_hydrolase-like_dom_sf"/>
</dbReference>
<gene>
    <name evidence="4" type="ORF">C7435_0594</name>
</gene>
<dbReference type="PANTHER" id="PTHR43046">
    <property type="entry name" value="GDP-MANNOSE MANNOSYL HYDROLASE"/>
    <property type="match status" value="1"/>
</dbReference>
<organism evidence="4 5">
    <name type="scientific">Maricaulis maris</name>
    <dbReference type="NCBI Taxonomy" id="74318"/>
    <lineage>
        <taxon>Bacteria</taxon>
        <taxon>Pseudomonadati</taxon>
        <taxon>Pseudomonadota</taxon>
        <taxon>Alphaproteobacteria</taxon>
        <taxon>Maricaulales</taxon>
        <taxon>Maricaulaceae</taxon>
        <taxon>Maricaulis</taxon>
    </lineage>
</organism>
<evidence type="ECO:0000256" key="1">
    <source>
        <dbReference type="ARBA" id="ARBA00001946"/>
    </source>
</evidence>
<proteinExistence type="predicted"/>
<dbReference type="SUPFAM" id="SSF55811">
    <property type="entry name" value="Nudix"/>
    <property type="match status" value="1"/>
</dbReference>
<keyword evidence="2" id="KW-0378">Hydrolase</keyword>
<dbReference type="EMBL" id="RBIM01000001">
    <property type="protein sequence ID" value="RKR04150.1"/>
    <property type="molecule type" value="Genomic_DNA"/>
</dbReference>
<comment type="caution">
    <text evidence="4">The sequence shown here is derived from an EMBL/GenBank/DDBJ whole genome shotgun (WGS) entry which is preliminary data.</text>
</comment>